<dbReference type="InterPro" id="IPR003593">
    <property type="entry name" value="AAA+_ATPase"/>
</dbReference>
<dbReference type="GeneID" id="83729493"/>
<dbReference type="EMBL" id="JANUBF010000004">
    <property type="protein sequence ID" value="MCS4035752.1"/>
    <property type="molecule type" value="Genomic_DNA"/>
</dbReference>
<keyword evidence="1" id="KW-0813">Transport</keyword>
<evidence type="ECO:0000256" key="3">
    <source>
        <dbReference type="ARBA" id="ARBA00022840"/>
    </source>
</evidence>
<evidence type="ECO:0000259" key="4">
    <source>
        <dbReference type="PROSITE" id="PS50893"/>
    </source>
</evidence>
<dbReference type="InterPro" id="IPR027417">
    <property type="entry name" value="P-loop_NTPase"/>
</dbReference>
<dbReference type="RefSeq" id="WP_011405187.1">
    <property type="nucleotide sequence ID" value="NZ_CALTRY010000019.1"/>
</dbReference>
<dbReference type="Pfam" id="PF00005">
    <property type="entry name" value="ABC_tran"/>
    <property type="match status" value="1"/>
</dbReference>
<feature type="domain" description="ABC transporter" evidence="4">
    <location>
        <begin position="2"/>
        <end position="235"/>
    </location>
</feature>
<dbReference type="Gene3D" id="3.40.50.300">
    <property type="entry name" value="P-loop containing nucleotide triphosphate hydrolases"/>
    <property type="match status" value="1"/>
</dbReference>
<name>A0A840EDR9_9BACT</name>
<reference evidence="7" key="1">
    <citation type="submission" date="2022-08" db="EMBL/GenBank/DDBJ databases">
        <title>Genomic Encyclopedia of Type Strains, Phase V (KMG-V): Genome sequencing to study the core and pangenomes of soil and plant-associated prokaryotes.</title>
        <authorList>
            <person name="Whitman W."/>
        </authorList>
    </citation>
    <scope>NUCLEOTIDE SEQUENCE</scope>
    <source>
        <strain evidence="5">0</strain>
        <strain evidence="7">SP2017</strain>
        <strain evidence="8">SP3012</strain>
        <strain evidence="6">SP3049</strain>
    </source>
</reference>
<dbReference type="InterPro" id="IPR003439">
    <property type="entry name" value="ABC_transporter-like_ATP-bd"/>
</dbReference>
<dbReference type="EMBL" id="JANUBB010000001">
    <property type="protein sequence ID" value="MCS3950106.1"/>
    <property type="molecule type" value="Genomic_DNA"/>
</dbReference>
<dbReference type="GO" id="GO:0015697">
    <property type="term" value="P:quaternary ammonium group transport"/>
    <property type="evidence" value="ECO:0007669"/>
    <property type="project" value="UniProtKB-ARBA"/>
</dbReference>
<dbReference type="Proteomes" id="UP001155010">
    <property type="component" value="Unassembled WGS sequence"/>
</dbReference>
<evidence type="ECO:0000256" key="1">
    <source>
        <dbReference type="ARBA" id="ARBA00022448"/>
    </source>
</evidence>
<keyword evidence="3 7" id="KW-0067">ATP-binding</keyword>
<evidence type="ECO:0000313" key="8">
    <source>
        <dbReference type="EMBL" id="MCS4035752.1"/>
    </source>
</evidence>
<dbReference type="PROSITE" id="PS50893">
    <property type="entry name" value="ABC_TRANSPORTER_2"/>
    <property type="match status" value="1"/>
</dbReference>
<accession>A0A840EDR9</accession>
<dbReference type="Proteomes" id="UP001155027">
    <property type="component" value="Unassembled WGS sequence"/>
</dbReference>
<dbReference type="FunFam" id="3.40.50.300:FF:000425">
    <property type="entry name" value="Probable ABC transporter, ATP-binding subunit"/>
    <property type="match status" value="1"/>
</dbReference>
<keyword evidence="2" id="KW-0547">Nucleotide-binding</keyword>
<dbReference type="Proteomes" id="UP001155040">
    <property type="component" value="Unassembled WGS sequence"/>
</dbReference>
<dbReference type="GO" id="GO:0016887">
    <property type="term" value="F:ATP hydrolysis activity"/>
    <property type="evidence" value="ECO:0007669"/>
    <property type="project" value="InterPro"/>
</dbReference>
<dbReference type="InterPro" id="IPR050093">
    <property type="entry name" value="ABC_SmlMolc_Importer"/>
</dbReference>
<dbReference type="PANTHER" id="PTHR42781">
    <property type="entry name" value="SPERMIDINE/PUTRESCINE IMPORT ATP-BINDING PROTEIN POTA"/>
    <property type="match status" value="1"/>
</dbReference>
<dbReference type="Proteomes" id="UP001155057">
    <property type="component" value="Unassembled WGS sequence"/>
</dbReference>
<organism evidence="7 9">
    <name type="scientific">Salinibacter ruber</name>
    <dbReference type="NCBI Taxonomy" id="146919"/>
    <lineage>
        <taxon>Bacteria</taxon>
        <taxon>Pseudomonadati</taxon>
        <taxon>Rhodothermota</taxon>
        <taxon>Rhodothermia</taxon>
        <taxon>Rhodothermales</taxon>
        <taxon>Salinibacteraceae</taxon>
        <taxon>Salinibacter</taxon>
    </lineage>
</organism>
<sequence>MIQLDGVTKRYGDAYAVQDISLTAASEATTLLIGPSGSGKSTLLRLVMGLTSPDAGTVTVAGDRLTPATARALRRRMGYVIQEGGLFPHLTGRANAALMARHLDWSRERIDARIEELTRLVQLDPDRLAQYPTELSGGQRQRVSLMRALMLDPDVLLLDEPLGALDPMIRADLQDDLRDIFRRLGKTVVFVTHDIGEAAFFGDQIVLLREGQIEQRGAMATLLDDPASPFVTDFIQAQRAPLEHLRTEGRE</sequence>
<evidence type="ECO:0000313" key="5">
    <source>
        <dbReference type="EMBL" id="MCS3677177.1"/>
    </source>
</evidence>
<dbReference type="EMBL" id="JANUAU010000003">
    <property type="protein sequence ID" value="MCS3677177.1"/>
    <property type="molecule type" value="Genomic_DNA"/>
</dbReference>
<dbReference type="SUPFAM" id="SSF52540">
    <property type="entry name" value="P-loop containing nucleoside triphosphate hydrolases"/>
    <property type="match status" value="1"/>
</dbReference>
<proteinExistence type="predicted"/>
<dbReference type="AlphaFoldDB" id="A0A840EDR9"/>
<evidence type="ECO:0000313" key="6">
    <source>
        <dbReference type="EMBL" id="MCS3712079.1"/>
    </source>
</evidence>
<evidence type="ECO:0000256" key="2">
    <source>
        <dbReference type="ARBA" id="ARBA00022741"/>
    </source>
</evidence>
<gene>
    <name evidence="6" type="ORF">GGP61_003716</name>
    <name evidence="5" type="ORF">GGP71_001093</name>
    <name evidence="7" type="ORF">GGP83_000032</name>
    <name evidence="8" type="ORF">GGQ01_000801</name>
</gene>
<protein>
    <submittedName>
        <fullName evidence="7">Osmoprotectant transport system ATP-binding protein</fullName>
    </submittedName>
</protein>
<comment type="caution">
    <text evidence="7">The sequence shown here is derived from an EMBL/GenBank/DDBJ whole genome shotgun (WGS) entry which is preliminary data.</text>
</comment>
<dbReference type="EMBL" id="JANUAE010000026">
    <property type="protein sequence ID" value="MCS3712079.1"/>
    <property type="molecule type" value="Genomic_DNA"/>
</dbReference>
<evidence type="ECO:0000313" key="7">
    <source>
        <dbReference type="EMBL" id="MCS3950106.1"/>
    </source>
</evidence>
<evidence type="ECO:0000313" key="9">
    <source>
        <dbReference type="Proteomes" id="UP001155010"/>
    </source>
</evidence>
<dbReference type="SMART" id="SM00382">
    <property type="entry name" value="AAA"/>
    <property type="match status" value="1"/>
</dbReference>
<dbReference type="PANTHER" id="PTHR42781:SF4">
    <property type="entry name" value="SPERMIDINE_PUTRESCINE IMPORT ATP-BINDING PROTEIN POTA"/>
    <property type="match status" value="1"/>
</dbReference>
<dbReference type="GO" id="GO:0005524">
    <property type="term" value="F:ATP binding"/>
    <property type="evidence" value="ECO:0007669"/>
    <property type="project" value="UniProtKB-KW"/>
</dbReference>